<proteinExistence type="inferred from homology"/>
<evidence type="ECO:0000313" key="11">
    <source>
        <dbReference type="Proteomes" id="UP000058305"/>
    </source>
</evidence>
<comment type="cofactor">
    <cofactor evidence="9">
        <name>Ni(2+)</name>
        <dbReference type="ChEBI" id="CHEBI:49786"/>
    </cofactor>
    <text evidence="9">Binds 1 nickel ion per monomer.</text>
</comment>
<dbReference type="GO" id="GO:0010308">
    <property type="term" value="F:acireductone dioxygenase (Ni2+-requiring) activity"/>
    <property type="evidence" value="ECO:0007669"/>
    <property type="project" value="UniProtKB-UniRule"/>
</dbReference>
<keyword evidence="6 9" id="KW-0560">Oxidoreductase</keyword>
<evidence type="ECO:0000256" key="1">
    <source>
        <dbReference type="ARBA" id="ARBA00000428"/>
    </source>
</evidence>
<evidence type="ECO:0000313" key="10">
    <source>
        <dbReference type="EMBL" id="AMB58424.1"/>
    </source>
</evidence>
<feature type="binding site" evidence="9">
    <location>
        <position position="101"/>
    </location>
    <ligand>
        <name>Ni(2+)</name>
        <dbReference type="ChEBI" id="CHEBI:49786"/>
    </ligand>
</feature>
<comment type="pathway">
    <text evidence="9">Amino-acid biosynthesis; L-methionine biosynthesis via salvage pathway; L-methionine from S-methyl-5-thio-alpha-D-ribose 1-phosphate: step 5/6.</text>
</comment>
<feature type="binding site" evidence="9">
    <location>
        <position position="107"/>
    </location>
    <ligand>
        <name>Ni(2+)</name>
        <dbReference type="ChEBI" id="CHEBI:49786"/>
    </ligand>
</feature>
<evidence type="ECO:0000256" key="7">
    <source>
        <dbReference type="ARBA" id="ARBA00023004"/>
    </source>
</evidence>
<dbReference type="EC" id="1.13.11.54" evidence="9"/>
<comment type="cofactor">
    <cofactor evidence="9">
        <name>Fe(2+)</name>
        <dbReference type="ChEBI" id="CHEBI:29033"/>
    </cofactor>
    <text evidence="9">Binds 1 Fe(2+) cation per monomer.</text>
</comment>
<keyword evidence="5 9" id="KW-0223">Dioxygenase</keyword>
<evidence type="ECO:0000256" key="2">
    <source>
        <dbReference type="ARBA" id="ARBA00022596"/>
    </source>
</evidence>
<dbReference type="InterPro" id="IPR004313">
    <property type="entry name" value="ARD"/>
</dbReference>
<feature type="site" description="May play a role in metal incorporation in vivo" evidence="9">
    <location>
        <position position="100"/>
    </location>
</feature>
<comment type="catalytic activity">
    <reaction evidence="1 9">
        <text>1,2-dihydroxy-5-(methylsulfanyl)pent-1-en-3-one + O2 = 4-methylsulfanyl-2-oxobutanoate + formate + 2 H(+)</text>
        <dbReference type="Rhea" id="RHEA:24504"/>
        <dbReference type="ChEBI" id="CHEBI:15378"/>
        <dbReference type="ChEBI" id="CHEBI:15379"/>
        <dbReference type="ChEBI" id="CHEBI:15740"/>
        <dbReference type="ChEBI" id="CHEBI:16723"/>
        <dbReference type="ChEBI" id="CHEBI:49252"/>
        <dbReference type="EC" id="1.13.11.54"/>
    </reaction>
</comment>
<dbReference type="KEGG" id="mvd:AWU67_05660"/>
<sequence>MTLLTVWNDSDPETPVVQTRDSDDITRILAGLGARFSRWELKEIPADPTQDEVLEAYRDEIAAVNAEQGYTLVDVMTIVPDETPEYREKADAARQKFLSEHRHDDDEDRFFARGSGVFYLHADEKVHAVFCEAGDVISVPANTTHWFDMGTQPAYVSVRFFHDDDGWVGNFTGSDIAESFASYDELAAVSV</sequence>
<dbReference type="OrthoDB" id="9795636at2"/>
<accession>A0A0X8E2F9</accession>
<feature type="binding site" evidence="9">
    <location>
        <position position="145"/>
    </location>
    <ligand>
        <name>Fe(2+)</name>
        <dbReference type="ChEBI" id="CHEBI:29033"/>
    </ligand>
</feature>
<feature type="site" description="Important to generate the dianion" evidence="9">
    <location>
        <position position="109"/>
    </location>
</feature>
<evidence type="ECO:0000256" key="8">
    <source>
        <dbReference type="ARBA" id="ARBA00023167"/>
    </source>
</evidence>
<evidence type="ECO:0000256" key="3">
    <source>
        <dbReference type="ARBA" id="ARBA00022605"/>
    </source>
</evidence>
<reference evidence="11" key="2">
    <citation type="submission" date="2016-01" db="EMBL/GenBank/DDBJ databases">
        <title>First complete genome sequence of a species in the genus Microterricola, an extremophilic cold active enzyme producing strain ERGS5:02 isolated from Sikkim Himalaya.</title>
        <authorList>
            <person name="Kumar R."/>
            <person name="Singh D."/>
            <person name="Swarnkar M.K."/>
        </authorList>
    </citation>
    <scope>NUCLEOTIDE SEQUENCE [LARGE SCALE GENOMIC DNA]</scope>
    <source>
        <strain evidence="11">ERGS5:02</strain>
    </source>
</reference>
<dbReference type="SUPFAM" id="SSF51182">
    <property type="entry name" value="RmlC-like cupins"/>
    <property type="match status" value="1"/>
</dbReference>
<comment type="similarity">
    <text evidence="9">Belongs to the acireductone dioxygenase (ARD) family.</text>
</comment>
<reference evidence="10 11" key="1">
    <citation type="journal article" date="2016" name="J. Biotechnol.">
        <title>First complete genome sequence of a species in the genus Microterricola, an extremophilic cold active enzyme producing bacterial strain ERGS5:02 isolated from Sikkim Himalaya.</title>
        <authorList>
            <person name="Himanshu"/>
            <person name="Swarnkar M.K."/>
            <person name="Singh D."/>
            <person name="Kumar R."/>
        </authorList>
    </citation>
    <scope>NUCLEOTIDE SEQUENCE [LARGE SCALE GENOMIC DNA]</scope>
    <source>
        <strain evidence="10 11">ERGS5:02</strain>
    </source>
</reference>
<dbReference type="GO" id="GO:0019284">
    <property type="term" value="P:L-methionine salvage from S-adenosylmethionine"/>
    <property type="evidence" value="ECO:0007669"/>
    <property type="project" value="InterPro"/>
</dbReference>
<feature type="binding site" evidence="9">
    <location>
        <position position="145"/>
    </location>
    <ligand>
        <name>Ni(2+)</name>
        <dbReference type="ChEBI" id="CHEBI:49786"/>
    </ligand>
</feature>
<dbReference type="EC" id="1.13.11.53" evidence="9"/>
<dbReference type="GO" id="GO:0005506">
    <property type="term" value="F:iron ion binding"/>
    <property type="evidence" value="ECO:0007669"/>
    <property type="project" value="UniProtKB-UniRule"/>
</dbReference>
<feature type="binding site" evidence="9">
    <location>
        <position position="103"/>
    </location>
    <ligand>
        <name>Ni(2+)</name>
        <dbReference type="ChEBI" id="CHEBI:49786"/>
    </ligand>
</feature>
<gene>
    <name evidence="9" type="primary">mtnD</name>
    <name evidence="10" type="ORF">AWU67_05660</name>
</gene>
<feature type="binding site" evidence="9">
    <location>
        <position position="103"/>
    </location>
    <ligand>
        <name>Fe(2+)</name>
        <dbReference type="ChEBI" id="CHEBI:29033"/>
    </ligand>
</feature>
<feature type="site" description="May play a role in transmitting local conformational changes" evidence="9">
    <location>
        <position position="106"/>
    </location>
</feature>
<protein>
    <recommendedName>
        <fullName evidence="9">Acireductone dioxygenase</fullName>
    </recommendedName>
    <alternativeName>
        <fullName evidence="9">1,2-dihydroxy-3-keto-5-methylthiopentene dioxygenase</fullName>
        <shortName evidence="9">DHK-MTPene dioxygenase</shortName>
    </alternativeName>
    <alternativeName>
        <fullName evidence="9">Acireductone dioxygenase (Fe(2+)-requiring)</fullName>
        <shortName evidence="9">ARD'</shortName>
        <shortName evidence="9">Fe-ARD</shortName>
        <ecNumber evidence="9">1.13.11.54</ecNumber>
    </alternativeName>
    <alternativeName>
        <fullName evidence="9">Acireductone dioxygenase (Ni(2+)-requiring)</fullName>
        <shortName evidence="9">ARD</shortName>
        <shortName evidence="9">Ni-ARD</shortName>
        <ecNumber evidence="9">1.13.11.53</ecNumber>
    </alternativeName>
</protein>
<dbReference type="PANTHER" id="PTHR23418:SF0">
    <property type="entry name" value="ACIREDUCTONE DIOXYGENASE"/>
    <property type="match status" value="1"/>
</dbReference>
<dbReference type="GO" id="GO:0016151">
    <property type="term" value="F:nickel cation binding"/>
    <property type="evidence" value="ECO:0007669"/>
    <property type="project" value="UniProtKB-UniRule"/>
</dbReference>
<evidence type="ECO:0000256" key="5">
    <source>
        <dbReference type="ARBA" id="ARBA00022964"/>
    </source>
</evidence>
<feature type="binding site" evidence="9">
    <location>
        <position position="101"/>
    </location>
    <ligand>
        <name>Fe(2+)</name>
        <dbReference type="ChEBI" id="CHEBI:29033"/>
    </ligand>
</feature>
<dbReference type="CDD" id="cd02232">
    <property type="entry name" value="cupin_ARD"/>
    <property type="match status" value="1"/>
</dbReference>
<keyword evidence="8 9" id="KW-0486">Methionine biosynthesis</keyword>
<dbReference type="HAMAP" id="MF_01682">
    <property type="entry name" value="Salvage_MtnD"/>
    <property type="match status" value="1"/>
</dbReference>
<dbReference type="GO" id="GO:0010309">
    <property type="term" value="F:acireductone dioxygenase [iron(II)-requiring] activity"/>
    <property type="evidence" value="ECO:0007669"/>
    <property type="project" value="UniProtKB-UniRule"/>
</dbReference>
<dbReference type="AlphaFoldDB" id="A0A0X8E2F9"/>
<keyword evidence="4 9" id="KW-0479">Metal-binding</keyword>
<dbReference type="GO" id="GO:0019509">
    <property type="term" value="P:L-methionine salvage from methylthioadenosine"/>
    <property type="evidence" value="ECO:0007669"/>
    <property type="project" value="UniProtKB-UniRule"/>
</dbReference>
<keyword evidence="11" id="KW-1185">Reference proteome</keyword>
<evidence type="ECO:0000256" key="6">
    <source>
        <dbReference type="ARBA" id="ARBA00023002"/>
    </source>
</evidence>
<dbReference type="EMBL" id="CP014145">
    <property type="protein sequence ID" value="AMB58424.1"/>
    <property type="molecule type" value="Genomic_DNA"/>
</dbReference>
<evidence type="ECO:0000256" key="4">
    <source>
        <dbReference type="ARBA" id="ARBA00022723"/>
    </source>
</evidence>
<feature type="binding site" evidence="9">
    <location>
        <position position="107"/>
    </location>
    <ligand>
        <name>Fe(2+)</name>
        <dbReference type="ChEBI" id="CHEBI:29033"/>
    </ligand>
</feature>
<dbReference type="InterPro" id="IPR011051">
    <property type="entry name" value="RmlC_Cupin_sf"/>
</dbReference>
<comment type="function">
    <text evidence="9">Catalyzes 2 different reactions between oxygene and the acireductone 1,2-dihydroxy-3-keto-5-methylthiopentene (DHK-MTPene) depending upon the metal bound in the active site. Fe-containing acireductone dioxygenase (Fe-ARD) produces formate and 2-keto-4-methylthiobutyrate (KMTB), the alpha-ketoacid precursor of methionine in the methionine recycle pathway. Ni-containing acireductone dioxygenase (Ni-ARD) produces methylthiopropionate, carbon monoxide and formate, and does not lie on the methionine recycle pathway.</text>
</comment>
<evidence type="ECO:0000256" key="9">
    <source>
        <dbReference type="HAMAP-Rule" id="MF_01682"/>
    </source>
</evidence>
<keyword evidence="2 9" id="KW-0533">Nickel</keyword>
<dbReference type="RefSeq" id="WP_067227117.1">
    <property type="nucleotide sequence ID" value="NZ_CP014145.1"/>
</dbReference>
<comment type="subunit">
    <text evidence="9">Monomer.</text>
</comment>
<name>A0A0X8E2F9_9MICO</name>
<keyword evidence="3 9" id="KW-0028">Amino-acid biosynthesis</keyword>
<dbReference type="PANTHER" id="PTHR23418">
    <property type="entry name" value="ACIREDUCTONE DIOXYGENASE"/>
    <property type="match status" value="1"/>
</dbReference>
<dbReference type="Gene3D" id="2.60.120.10">
    <property type="entry name" value="Jelly Rolls"/>
    <property type="match status" value="1"/>
</dbReference>
<dbReference type="InterPro" id="IPR014710">
    <property type="entry name" value="RmlC-like_jellyroll"/>
</dbReference>
<keyword evidence="7 9" id="KW-0408">Iron</keyword>
<dbReference type="Proteomes" id="UP000058305">
    <property type="component" value="Chromosome"/>
</dbReference>
<dbReference type="Pfam" id="PF03079">
    <property type="entry name" value="ARD"/>
    <property type="match status" value="1"/>
</dbReference>
<dbReference type="UniPathway" id="UPA00904">
    <property type="reaction ID" value="UER00878"/>
</dbReference>
<dbReference type="InterPro" id="IPR023956">
    <property type="entry name" value="ARD_bac"/>
</dbReference>
<comment type="catalytic activity">
    <reaction evidence="9">
        <text>1,2-dihydroxy-5-(methylsulfanyl)pent-1-en-3-one + O2 = 3-(methylsulfanyl)propanoate + CO + formate + 2 H(+)</text>
        <dbReference type="Rhea" id="RHEA:14161"/>
        <dbReference type="ChEBI" id="CHEBI:15378"/>
        <dbReference type="ChEBI" id="CHEBI:15379"/>
        <dbReference type="ChEBI" id="CHEBI:15740"/>
        <dbReference type="ChEBI" id="CHEBI:17245"/>
        <dbReference type="ChEBI" id="CHEBI:49016"/>
        <dbReference type="ChEBI" id="CHEBI:49252"/>
        <dbReference type="EC" id="1.13.11.53"/>
    </reaction>
</comment>
<organism evidence="10 11">
    <name type="scientific">Microterricola viridarii</name>
    <dbReference type="NCBI Taxonomy" id="412690"/>
    <lineage>
        <taxon>Bacteria</taxon>
        <taxon>Bacillati</taxon>
        <taxon>Actinomycetota</taxon>
        <taxon>Actinomycetes</taxon>
        <taxon>Micrococcales</taxon>
        <taxon>Microbacteriaceae</taxon>
        <taxon>Microterricola</taxon>
    </lineage>
</organism>